<comment type="caution">
    <text evidence="4">The sequence shown here is derived from an EMBL/GenBank/DDBJ whole genome shotgun (WGS) entry which is preliminary data.</text>
</comment>
<dbReference type="PANTHER" id="PTHR43008:SF4">
    <property type="entry name" value="CHAIN DEHYDROGENASE, PUTATIVE (AFU_ORTHOLOGUE AFUA_4G08710)-RELATED"/>
    <property type="match status" value="1"/>
</dbReference>
<dbReference type="OrthoDB" id="5801166at2"/>
<dbReference type="GO" id="GO:0050664">
    <property type="term" value="F:oxidoreductase activity, acting on NAD(P)H, oxygen as acceptor"/>
    <property type="evidence" value="ECO:0007669"/>
    <property type="project" value="TreeGrafter"/>
</dbReference>
<dbReference type="InterPro" id="IPR002347">
    <property type="entry name" value="SDR_fam"/>
</dbReference>
<evidence type="ECO:0000313" key="4">
    <source>
        <dbReference type="EMBL" id="PWG63545.1"/>
    </source>
</evidence>
<evidence type="ECO:0000256" key="2">
    <source>
        <dbReference type="ARBA" id="ARBA00023002"/>
    </source>
</evidence>
<dbReference type="Gene3D" id="3.40.50.720">
    <property type="entry name" value="NAD(P)-binding Rossmann-like Domain"/>
    <property type="match status" value="1"/>
</dbReference>
<dbReference type="SUPFAM" id="SSF51735">
    <property type="entry name" value="NAD(P)-binding Rossmann-fold domains"/>
    <property type="match status" value="1"/>
</dbReference>
<keyword evidence="5" id="KW-1185">Reference proteome</keyword>
<organism evidence="4 5">
    <name type="scientific">Sediminicurvatus halobius</name>
    <dbReference type="NCBI Taxonomy" id="2182432"/>
    <lineage>
        <taxon>Bacteria</taxon>
        <taxon>Pseudomonadati</taxon>
        <taxon>Pseudomonadota</taxon>
        <taxon>Gammaproteobacteria</taxon>
        <taxon>Chromatiales</taxon>
        <taxon>Ectothiorhodospiraceae</taxon>
        <taxon>Sediminicurvatus</taxon>
    </lineage>
</organism>
<dbReference type="AlphaFoldDB" id="A0A2U2N2S8"/>
<protein>
    <recommendedName>
        <fullName evidence="3">Ketoreductase domain-containing protein</fullName>
    </recommendedName>
</protein>
<dbReference type="PRINTS" id="PR00080">
    <property type="entry name" value="SDRFAMILY"/>
</dbReference>
<reference evidence="4 5" key="1">
    <citation type="submission" date="2018-05" db="EMBL/GenBank/DDBJ databases">
        <title>Spiribacter halobius sp. nov., a moderately halophilic bacterium isolated from marine solar saltern.</title>
        <authorList>
            <person name="Zheng W.-S."/>
            <person name="Lu D.-C."/>
            <person name="Du Z.-J."/>
        </authorList>
    </citation>
    <scope>NUCLEOTIDE SEQUENCE [LARGE SCALE GENOMIC DNA]</scope>
    <source>
        <strain evidence="4 5">E85</strain>
    </source>
</reference>
<dbReference type="PANTHER" id="PTHR43008">
    <property type="entry name" value="BENZIL REDUCTASE"/>
    <property type="match status" value="1"/>
</dbReference>
<evidence type="ECO:0000259" key="3">
    <source>
        <dbReference type="SMART" id="SM00822"/>
    </source>
</evidence>
<keyword evidence="2" id="KW-0560">Oxidoreductase</keyword>
<dbReference type="PROSITE" id="PS00061">
    <property type="entry name" value="ADH_SHORT"/>
    <property type="match status" value="1"/>
</dbReference>
<name>A0A2U2N2S8_9GAMM</name>
<dbReference type="Pfam" id="PF13561">
    <property type="entry name" value="adh_short_C2"/>
    <property type="match status" value="1"/>
</dbReference>
<feature type="domain" description="Ketoreductase" evidence="3">
    <location>
        <begin position="7"/>
        <end position="180"/>
    </location>
</feature>
<dbReference type="Proteomes" id="UP000245474">
    <property type="component" value="Unassembled WGS sequence"/>
</dbReference>
<evidence type="ECO:0000256" key="1">
    <source>
        <dbReference type="ARBA" id="ARBA00006484"/>
    </source>
</evidence>
<dbReference type="CDD" id="cd05233">
    <property type="entry name" value="SDR_c"/>
    <property type="match status" value="1"/>
</dbReference>
<proteinExistence type="inferred from homology"/>
<gene>
    <name evidence="4" type="ORF">DEM34_08280</name>
</gene>
<dbReference type="InterPro" id="IPR036291">
    <property type="entry name" value="NAD(P)-bd_dom_sf"/>
</dbReference>
<dbReference type="PRINTS" id="PR00081">
    <property type="entry name" value="GDHRDH"/>
</dbReference>
<dbReference type="RefSeq" id="WP_109678122.1">
    <property type="nucleotide sequence ID" value="NZ_CP086615.1"/>
</dbReference>
<dbReference type="EMBL" id="QFFI01000010">
    <property type="protein sequence ID" value="PWG63545.1"/>
    <property type="molecule type" value="Genomic_DNA"/>
</dbReference>
<evidence type="ECO:0000313" key="5">
    <source>
        <dbReference type="Proteomes" id="UP000245474"/>
    </source>
</evidence>
<accession>A0A2U2N2S8</accession>
<dbReference type="InterPro" id="IPR057326">
    <property type="entry name" value="KR_dom"/>
</dbReference>
<dbReference type="SMART" id="SM00822">
    <property type="entry name" value="PKS_KR"/>
    <property type="match status" value="1"/>
</dbReference>
<sequence>MDRLKDKRALITGGSSGIGLATARRFREEGARIAIAGRNPAAVEAAAAELPGVATMVADVGRRSEVATLMEQARRELGGLDVLFANAGIARIGPAEALDDATIDEVLTINVKGVLYSILEAAPLMTDGGSIVVTTSVNNRMGMAGSSIYGASKAAARSLVRILGRELVERGIRINAVSPGPVETPIYGKLGLPQATLDGFAADLSRKIPLGRFGRPEEIAEVALLLASDESSYLVGTEIVADGGWTQL</sequence>
<dbReference type="InterPro" id="IPR020904">
    <property type="entry name" value="Sc_DH/Rdtase_CS"/>
</dbReference>
<comment type="similarity">
    <text evidence="1">Belongs to the short-chain dehydrogenases/reductases (SDR) family.</text>
</comment>
<dbReference type="FunFam" id="3.40.50.720:FF:000084">
    <property type="entry name" value="Short-chain dehydrogenase reductase"/>
    <property type="match status" value="1"/>
</dbReference>